<evidence type="ECO:0000259" key="1">
    <source>
        <dbReference type="Pfam" id="PF13193"/>
    </source>
</evidence>
<gene>
    <name evidence="2" type="ORF">I551_1999</name>
</gene>
<feature type="domain" description="AMP-binding enzyme C-terminal" evidence="1">
    <location>
        <begin position="28"/>
        <end position="101"/>
    </location>
</feature>
<reference evidence="2 3" key="1">
    <citation type="submission" date="2014-01" db="EMBL/GenBank/DDBJ databases">
        <authorList>
            <person name="Dobos K."/>
            <person name="Lenaerts A."/>
            <person name="Ordway D."/>
            <person name="DeGroote M.A."/>
            <person name="Parker T."/>
            <person name="Sizemore C."/>
            <person name="Tallon L.J."/>
            <person name="Sadzewicz L.K."/>
            <person name="Sengamalay N."/>
            <person name="Fraser C.M."/>
            <person name="Hine E."/>
            <person name="Shefchek K.A."/>
            <person name="Das S.P."/>
            <person name="Tettelin H."/>
        </authorList>
    </citation>
    <scope>NUCLEOTIDE SEQUENCE [LARGE SCALE GENOMIC DNA]</scope>
    <source>
        <strain evidence="2 3">Harvey</strain>
    </source>
</reference>
<dbReference type="SUPFAM" id="SSF56801">
    <property type="entry name" value="Acetyl-CoA synthetase-like"/>
    <property type="match status" value="1"/>
</dbReference>
<dbReference type="InterPro" id="IPR025110">
    <property type="entry name" value="AMP-bd_C"/>
</dbReference>
<dbReference type="PANTHER" id="PTHR45527">
    <property type="entry name" value="NONRIBOSOMAL PEPTIDE SYNTHETASE"/>
    <property type="match status" value="1"/>
</dbReference>
<name>A0ABP3AK05_MYCUL</name>
<dbReference type="Proteomes" id="UP000020681">
    <property type="component" value="Unassembled WGS sequence"/>
</dbReference>
<protein>
    <submittedName>
        <fullName evidence="2">AMP-binding enzyme family protein</fullName>
    </submittedName>
</protein>
<dbReference type="Gene3D" id="3.30.300.30">
    <property type="match status" value="1"/>
</dbReference>
<dbReference type="InterPro" id="IPR045851">
    <property type="entry name" value="AMP-bd_C_sf"/>
</dbReference>
<proteinExistence type="predicted"/>
<evidence type="ECO:0000313" key="3">
    <source>
        <dbReference type="Proteomes" id="UP000020681"/>
    </source>
</evidence>
<comment type="caution">
    <text evidence="2">The sequence shown here is derived from an EMBL/GenBank/DDBJ whole genome shotgun (WGS) entry which is preliminary data.</text>
</comment>
<organism evidence="2 3">
    <name type="scientific">Mycobacterium ulcerans str. Harvey</name>
    <dbReference type="NCBI Taxonomy" id="1299332"/>
    <lineage>
        <taxon>Bacteria</taxon>
        <taxon>Bacillati</taxon>
        <taxon>Actinomycetota</taxon>
        <taxon>Actinomycetes</taxon>
        <taxon>Mycobacteriales</taxon>
        <taxon>Mycobacteriaceae</taxon>
        <taxon>Mycobacterium</taxon>
        <taxon>Mycobacterium ulcerans group</taxon>
    </lineage>
</organism>
<accession>A0ABP3AK05</accession>
<evidence type="ECO:0000313" key="2">
    <source>
        <dbReference type="EMBL" id="EUA91535.1"/>
    </source>
</evidence>
<dbReference type="EMBL" id="JAOL01000088">
    <property type="protein sequence ID" value="EUA91535.1"/>
    <property type="molecule type" value="Genomic_DNA"/>
</dbReference>
<sequence>MPNGDIEYLGRLDNQVQLRGFRIELGDVEAALLALDGVSACHAMVRSDGGESRLVAYVVTHSGEQPEIGPTRRSLAARLPDYMLPAAIVAVESLPLTVNGKIDQKALPEPKGLPHGRPATVLRKPPPLRYAPRRKIVTAPCSIRSGTSSLRLWTWTPLLHRTTSSRLVATRCARCGSRSRPKNSASRYRCKICSSIKRRRSSLLG</sequence>
<dbReference type="Pfam" id="PF13193">
    <property type="entry name" value="AMP-binding_C"/>
    <property type="match status" value="1"/>
</dbReference>
<keyword evidence="3" id="KW-1185">Reference proteome</keyword>
<dbReference type="PANTHER" id="PTHR45527:SF1">
    <property type="entry name" value="FATTY ACID SYNTHASE"/>
    <property type="match status" value="1"/>
</dbReference>